<evidence type="ECO:0000313" key="2">
    <source>
        <dbReference type="Proteomes" id="UP000237889"/>
    </source>
</evidence>
<evidence type="ECO:0000313" key="1">
    <source>
        <dbReference type="EMBL" id="AVO45488.1"/>
    </source>
</evidence>
<dbReference type="EMBL" id="CP027668">
    <property type="protein sequence ID" value="AVO45488.1"/>
    <property type="molecule type" value="Genomic_DNA"/>
</dbReference>
<gene>
    <name evidence="1" type="ORF">C6569_10660</name>
</gene>
<dbReference type="AlphaFoldDB" id="A0A2S0NBF5"/>
<dbReference type="RefSeq" id="WP_106748829.1">
    <property type="nucleotide sequence ID" value="NZ_CP027668.1"/>
</dbReference>
<accession>A0A2S0NBF5</accession>
<protein>
    <submittedName>
        <fullName evidence="1">Uncharacterized protein</fullName>
    </submittedName>
</protein>
<organism evidence="1 2">
    <name type="scientific">Phreatobacter cathodiphilus</name>
    <dbReference type="NCBI Taxonomy" id="1868589"/>
    <lineage>
        <taxon>Bacteria</taxon>
        <taxon>Pseudomonadati</taxon>
        <taxon>Pseudomonadota</taxon>
        <taxon>Alphaproteobacteria</taxon>
        <taxon>Hyphomicrobiales</taxon>
        <taxon>Phreatobacteraceae</taxon>
        <taxon>Phreatobacter</taxon>
    </lineage>
</organism>
<dbReference type="Proteomes" id="UP000237889">
    <property type="component" value="Chromosome"/>
</dbReference>
<dbReference type="KEGG" id="phr:C6569_10660"/>
<proteinExistence type="predicted"/>
<sequence>MLVQTERLLACLKAVPTPSRAIEAAVLRDIVLRFGSGADAQALLPWCLETADAFALPVLARFGTPETGWSLFAAMVDSHGLRPDCPAEVLQVVGTTGYAPAVPALWAIAREAPHHESRAACLGLMDLPCEPISAAISETIRGLGARSLFPEFLPSLAFHAADPGLLPLLPRLAAQTAVDNIAGIILGLAAFGDPAIPHLLPFLNDRRWDAHSTATGTAPHLRMAVLGAGMSVIDLYDAWRADALAGIGGDAMRYRLSCLLALLPGPQVSDDLPIGWPRLLQRSGDAHAAIYDRMFGTPCDGGPDLDDLVARWDAASDGAETMPDVDAAEAALAALIGRDQMLSVLRSQPGRVG</sequence>
<reference evidence="1 2" key="1">
    <citation type="submission" date="2018-03" db="EMBL/GenBank/DDBJ databases">
        <title>Genome sequencing of Phreatobacter sp.</title>
        <authorList>
            <person name="Kim S.-J."/>
            <person name="Heo J."/>
            <person name="Kwon S.-W."/>
        </authorList>
    </citation>
    <scope>NUCLEOTIDE SEQUENCE [LARGE SCALE GENOMIC DNA]</scope>
    <source>
        <strain evidence="1 2">S-12</strain>
    </source>
</reference>
<name>A0A2S0NBF5_9HYPH</name>
<keyword evidence="2" id="KW-1185">Reference proteome</keyword>
<dbReference type="OrthoDB" id="4020068at2"/>